<dbReference type="GO" id="GO:0006284">
    <property type="term" value="P:base-excision repair"/>
    <property type="evidence" value="ECO:0007669"/>
    <property type="project" value="InterPro"/>
</dbReference>
<feature type="binding site" evidence="9">
    <location>
        <position position="18"/>
    </location>
    <ligand>
        <name>Zn(2+)</name>
        <dbReference type="ChEBI" id="CHEBI:29105"/>
    </ligand>
</feature>
<organism evidence="10 11">
    <name type="scientific">Sulfoacidibacillus ferrooxidans</name>
    <dbReference type="NCBI Taxonomy" id="2005001"/>
    <lineage>
        <taxon>Bacteria</taxon>
        <taxon>Bacillati</taxon>
        <taxon>Bacillota</taxon>
        <taxon>Bacilli</taxon>
        <taxon>Bacillales</taxon>
        <taxon>Alicyclobacillaceae</taxon>
        <taxon>Sulfoacidibacillus</taxon>
    </lineage>
</organism>
<dbReference type="InterPro" id="IPR005019">
    <property type="entry name" value="Adenine_glyco"/>
</dbReference>
<sequence>MISRCAYVTSDPLYIKYHDTEWGVPVYDDRTFFEFLILEGAQAGLSFYTILKKRDHFRSAFDSFNPQKVAIYDEDRLAILMQDKGIIRNRLKLQSAINNAKAYLAIQATYGSFSSFIWGFVDGQPVINEWKTKEEVPVNTPLSDRMSKELKLKGFTFVGSTICYSFMQATGMIMDHTTDCFRYAELSAQHHKLAHDGR</sequence>
<keyword evidence="5" id="KW-0234">DNA repair</keyword>
<dbReference type="GO" id="GO:0008725">
    <property type="term" value="F:DNA-3-methyladenine glycosylase activity"/>
    <property type="evidence" value="ECO:0007669"/>
    <property type="project" value="UniProtKB-EC"/>
</dbReference>
<keyword evidence="4 9" id="KW-0862">Zinc</keyword>
<keyword evidence="2" id="KW-0227">DNA damage</keyword>
<comment type="function">
    <text evidence="7">Hydrolysis of the deoxyribose N-glycosidic bond to excise 3-methyladenine from the damaged DNA polymer formed by alkylation lesions.</text>
</comment>
<evidence type="ECO:0000313" key="11">
    <source>
        <dbReference type="Proteomes" id="UP001139263"/>
    </source>
</evidence>
<dbReference type="FunFam" id="1.10.340.30:FF:000009">
    <property type="entry name" value="DNA-3-methyladenine glycosylase I"/>
    <property type="match status" value="1"/>
</dbReference>
<evidence type="ECO:0000256" key="9">
    <source>
        <dbReference type="PIRSR" id="PIRSR605019-1"/>
    </source>
</evidence>
<dbReference type="GO" id="GO:0046872">
    <property type="term" value="F:metal ion binding"/>
    <property type="evidence" value="ECO:0007669"/>
    <property type="project" value="UniProtKB-KW"/>
</dbReference>
<dbReference type="SUPFAM" id="SSF48150">
    <property type="entry name" value="DNA-glycosylase"/>
    <property type="match status" value="1"/>
</dbReference>
<evidence type="ECO:0000256" key="5">
    <source>
        <dbReference type="ARBA" id="ARBA00023204"/>
    </source>
</evidence>
<evidence type="ECO:0000256" key="6">
    <source>
        <dbReference type="ARBA" id="ARBA00052558"/>
    </source>
</evidence>
<evidence type="ECO:0000256" key="8">
    <source>
        <dbReference type="ARBA" id="ARBA00066766"/>
    </source>
</evidence>
<dbReference type="Gene3D" id="1.10.340.30">
    <property type="entry name" value="Hypothetical protein, domain 2"/>
    <property type="match status" value="1"/>
</dbReference>
<dbReference type="AlphaFoldDB" id="A0A9X1VAQ7"/>
<keyword evidence="3 10" id="KW-0378">Hydrolase</keyword>
<comment type="catalytic activity">
    <reaction evidence="6">
        <text>Hydrolysis of alkylated DNA, releasing 3-methyladenine.</text>
        <dbReference type="EC" id="3.2.2.20"/>
    </reaction>
</comment>
<keyword evidence="1 9" id="KW-0479">Metal-binding</keyword>
<dbReference type="EC" id="3.2.2.20" evidence="8"/>
<accession>A0A9X1VAQ7</accession>
<feature type="binding site" evidence="9">
    <location>
        <position position="180"/>
    </location>
    <ligand>
        <name>Zn(2+)</name>
        <dbReference type="ChEBI" id="CHEBI:29105"/>
    </ligand>
</feature>
<evidence type="ECO:0000256" key="2">
    <source>
        <dbReference type="ARBA" id="ARBA00022763"/>
    </source>
</evidence>
<dbReference type="RefSeq" id="WP_241715222.1">
    <property type="nucleotide sequence ID" value="NZ_JALBUF010000008.1"/>
</dbReference>
<gene>
    <name evidence="10" type="primary">tag</name>
    <name evidence="10" type="ORF">MM817_02334</name>
</gene>
<feature type="binding site" evidence="9">
    <location>
        <position position="176"/>
    </location>
    <ligand>
        <name>Zn(2+)</name>
        <dbReference type="ChEBI" id="CHEBI:29105"/>
    </ligand>
</feature>
<dbReference type="PANTHER" id="PTHR30037">
    <property type="entry name" value="DNA-3-METHYLADENINE GLYCOSYLASE 1"/>
    <property type="match status" value="1"/>
</dbReference>
<evidence type="ECO:0000256" key="7">
    <source>
        <dbReference type="ARBA" id="ARBA00057608"/>
    </source>
</evidence>
<protein>
    <recommendedName>
        <fullName evidence="8">DNA-3-methyladenine glycosylase I</fullName>
        <ecNumber evidence="8">3.2.2.20</ecNumber>
    </recommendedName>
</protein>
<dbReference type="InterPro" id="IPR011257">
    <property type="entry name" value="DNA_glycosylase"/>
</dbReference>
<evidence type="ECO:0000256" key="1">
    <source>
        <dbReference type="ARBA" id="ARBA00022723"/>
    </source>
</evidence>
<proteinExistence type="predicted"/>
<reference evidence="10" key="1">
    <citation type="submission" date="2022-03" db="EMBL/GenBank/DDBJ databases">
        <title>Draft Genome Sequence of Firmicute Strain S0AB, a Heterotrophic Iron/Sulfur-Oxidizing Extreme Acidophile.</title>
        <authorList>
            <person name="Vergara E."/>
            <person name="Pakostova E."/>
            <person name="Johnson D.B."/>
            <person name="Holmes D.S."/>
        </authorList>
    </citation>
    <scope>NUCLEOTIDE SEQUENCE</scope>
    <source>
        <strain evidence="10">S0AB</strain>
    </source>
</reference>
<dbReference type="Proteomes" id="UP001139263">
    <property type="component" value="Unassembled WGS sequence"/>
</dbReference>
<comment type="caution">
    <text evidence="10">The sequence shown here is derived from an EMBL/GenBank/DDBJ whole genome shotgun (WGS) entry which is preliminary data.</text>
</comment>
<dbReference type="EMBL" id="JALBUF010000008">
    <property type="protein sequence ID" value="MCI0184039.1"/>
    <property type="molecule type" value="Genomic_DNA"/>
</dbReference>
<dbReference type="InterPro" id="IPR052891">
    <property type="entry name" value="DNA-3mA_glycosylase"/>
</dbReference>
<keyword evidence="10" id="KW-0326">Glycosidase</keyword>
<dbReference type="PANTHER" id="PTHR30037:SF4">
    <property type="entry name" value="DNA-3-METHYLADENINE GLYCOSYLASE I"/>
    <property type="match status" value="1"/>
</dbReference>
<name>A0A9X1VAQ7_9BACL</name>
<feature type="binding site" evidence="9">
    <location>
        <position position="5"/>
    </location>
    <ligand>
        <name>Zn(2+)</name>
        <dbReference type="ChEBI" id="CHEBI:29105"/>
    </ligand>
</feature>
<keyword evidence="11" id="KW-1185">Reference proteome</keyword>
<evidence type="ECO:0000256" key="4">
    <source>
        <dbReference type="ARBA" id="ARBA00022833"/>
    </source>
</evidence>
<dbReference type="Pfam" id="PF03352">
    <property type="entry name" value="Adenine_glyco"/>
    <property type="match status" value="1"/>
</dbReference>
<evidence type="ECO:0000256" key="3">
    <source>
        <dbReference type="ARBA" id="ARBA00022801"/>
    </source>
</evidence>
<evidence type="ECO:0000313" key="10">
    <source>
        <dbReference type="EMBL" id="MCI0184039.1"/>
    </source>
</evidence>